<dbReference type="Gene3D" id="3.10.180.10">
    <property type="entry name" value="2,3-Dihydroxybiphenyl 1,2-Dioxygenase, domain 1"/>
    <property type="match status" value="1"/>
</dbReference>
<dbReference type="Pfam" id="PF22677">
    <property type="entry name" value="Ble-like_N"/>
    <property type="match status" value="1"/>
</dbReference>
<dbReference type="RefSeq" id="WP_284299195.1">
    <property type="nucleotide sequence ID" value="NZ_BSVA01000001.1"/>
</dbReference>
<evidence type="ECO:0000313" key="2">
    <source>
        <dbReference type="EMBL" id="GMA91063.1"/>
    </source>
</evidence>
<reference evidence="3" key="1">
    <citation type="journal article" date="2019" name="Int. J. Syst. Evol. Microbiol.">
        <title>The Global Catalogue of Microorganisms (GCM) 10K type strain sequencing project: providing services to taxonomists for standard genome sequencing and annotation.</title>
        <authorList>
            <consortium name="The Broad Institute Genomics Platform"/>
            <consortium name="The Broad Institute Genome Sequencing Center for Infectious Disease"/>
            <person name="Wu L."/>
            <person name="Ma J."/>
        </authorList>
    </citation>
    <scope>NUCLEOTIDE SEQUENCE [LARGE SCALE GENOMIC DNA]</scope>
    <source>
        <strain evidence="3">NBRC 108755</strain>
    </source>
</reference>
<dbReference type="InterPro" id="IPR053863">
    <property type="entry name" value="Glyoxy/Ble-like_N"/>
</dbReference>
<dbReference type="Proteomes" id="UP001157069">
    <property type="component" value="Unassembled WGS sequence"/>
</dbReference>
<keyword evidence="3" id="KW-1185">Reference proteome</keyword>
<feature type="domain" description="Glyoxalase/Bleomycin resistance-like N-terminal" evidence="1">
    <location>
        <begin position="4"/>
        <end position="41"/>
    </location>
</feature>
<accession>A0ABQ6JRX6</accession>
<sequence>MTQLFISLPVADLERSNAYYSALGFSINPAMSDHNGTCFVIEDGHSYFMVVAREFFQTFTERPIVELAGQVWGP</sequence>
<proteinExistence type="predicted"/>
<dbReference type="SUPFAM" id="SSF54593">
    <property type="entry name" value="Glyoxalase/Bleomycin resistance protein/Dihydroxybiphenyl dioxygenase"/>
    <property type="match status" value="1"/>
</dbReference>
<dbReference type="InterPro" id="IPR029068">
    <property type="entry name" value="Glyas_Bleomycin-R_OHBP_Dase"/>
</dbReference>
<organism evidence="2 3">
    <name type="scientific">Homoserinibacter gongjuensis</name>
    <dbReference type="NCBI Taxonomy" id="1162968"/>
    <lineage>
        <taxon>Bacteria</taxon>
        <taxon>Bacillati</taxon>
        <taxon>Actinomycetota</taxon>
        <taxon>Actinomycetes</taxon>
        <taxon>Micrococcales</taxon>
        <taxon>Microbacteriaceae</taxon>
        <taxon>Homoserinibacter</taxon>
    </lineage>
</organism>
<protein>
    <recommendedName>
        <fullName evidence="1">Glyoxalase/Bleomycin resistance-like N-terminal domain-containing protein</fullName>
    </recommendedName>
</protein>
<comment type="caution">
    <text evidence="2">The sequence shown here is derived from an EMBL/GenBank/DDBJ whole genome shotgun (WGS) entry which is preliminary data.</text>
</comment>
<dbReference type="EMBL" id="BSVA01000001">
    <property type="protein sequence ID" value="GMA91063.1"/>
    <property type="molecule type" value="Genomic_DNA"/>
</dbReference>
<gene>
    <name evidence="2" type="ORF">GCM10025869_15920</name>
</gene>
<evidence type="ECO:0000313" key="3">
    <source>
        <dbReference type="Proteomes" id="UP001157069"/>
    </source>
</evidence>
<name>A0ABQ6JRX6_9MICO</name>
<evidence type="ECO:0000259" key="1">
    <source>
        <dbReference type="Pfam" id="PF22677"/>
    </source>
</evidence>